<dbReference type="FunFam" id="3.30.40.10:FF:000146">
    <property type="entry name" value="RING/FYVE/PHD zinc finger protein"/>
    <property type="match status" value="1"/>
</dbReference>
<dbReference type="InterPro" id="IPR013083">
    <property type="entry name" value="Znf_RING/FYVE/PHD"/>
</dbReference>
<dbReference type="GO" id="GO:0004842">
    <property type="term" value="F:ubiquitin-protein transferase activity"/>
    <property type="evidence" value="ECO:0007669"/>
    <property type="project" value="TreeGrafter"/>
</dbReference>
<dbReference type="Pfam" id="PF12906">
    <property type="entry name" value="RINGv"/>
    <property type="match status" value="1"/>
</dbReference>
<evidence type="ECO:0000256" key="4">
    <source>
        <dbReference type="SAM" id="MobiDB-lite"/>
    </source>
</evidence>
<accession>A0AAQ3PDV9</accession>
<reference evidence="7 8" key="1">
    <citation type="journal article" date="2023" name="Life. Sci Alliance">
        <title>Evolutionary insights into 3D genome organization and epigenetic landscape of Vigna mungo.</title>
        <authorList>
            <person name="Junaid A."/>
            <person name="Singh B."/>
            <person name="Bhatia S."/>
        </authorList>
    </citation>
    <scope>NUCLEOTIDE SEQUENCE [LARGE SCALE GENOMIC DNA]</scope>
    <source>
        <strain evidence="7">Urdbean</strain>
    </source>
</reference>
<proteinExistence type="predicted"/>
<keyword evidence="3" id="KW-0862">Zinc</keyword>
<dbReference type="GO" id="GO:0016020">
    <property type="term" value="C:membrane"/>
    <property type="evidence" value="ECO:0007669"/>
    <property type="project" value="TreeGrafter"/>
</dbReference>
<dbReference type="Gene3D" id="3.30.40.10">
    <property type="entry name" value="Zinc/RING finger domain, C3HC4 (zinc finger)"/>
    <property type="match status" value="1"/>
</dbReference>
<dbReference type="PROSITE" id="PS51292">
    <property type="entry name" value="ZF_RING_CH"/>
    <property type="match status" value="1"/>
</dbReference>
<keyword evidence="1" id="KW-0479">Metal-binding</keyword>
<dbReference type="PANTHER" id="PTHR23012">
    <property type="entry name" value="RING/FYVE/PHD ZINC FINGER DOMAIN-CONTAINING"/>
    <property type="match status" value="1"/>
</dbReference>
<evidence type="ECO:0000256" key="5">
    <source>
        <dbReference type="SAM" id="Phobius"/>
    </source>
</evidence>
<feature type="transmembrane region" description="Helical" evidence="5">
    <location>
        <begin position="251"/>
        <end position="273"/>
    </location>
</feature>
<protein>
    <recommendedName>
        <fullName evidence="6">RING-CH-type domain-containing protein</fullName>
    </recommendedName>
</protein>
<keyword evidence="5" id="KW-1133">Transmembrane helix</keyword>
<dbReference type="SMART" id="SM00744">
    <property type="entry name" value="RINGv"/>
    <property type="match status" value="1"/>
</dbReference>
<dbReference type="InterPro" id="IPR033275">
    <property type="entry name" value="MARCH-like"/>
</dbReference>
<dbReference type="GO" id="GO:0008270">
    <property type="term" value="F:zinc ion binding"/>
    <property type="evidence" value="ECO:0007669"/>
    <property type="project" value="UniProtKB-KW"/>
</dbReference>
<dbReference type="AlphaFoldDB" id="A0AAQ3PDV9"/>
<dbReference type="InterPro" id="IPR022143">
    <property type="entry name" value="DUF3675"/>
</dbReference>
<feature type="domain" description="RING-CH-type" evidence="6">
    <location>
        <begin position="60"/>
        <end position="120"/>
    </location>
</feature>
<dbReference type="Proteomes" id="UP001374535">
    <property type="component" value="Chromosome 1"/>
</dbReference>
<dbReference type="SUPFAM" id="SSF57850">
    <property type="entry name" value="RING/U-box"/>
    <property type="match status" value="1"/>
</dbReference>
<sequence>MSDHLVLFVDRLVRPVPVVEPLAQHPVQPAPEPSTPVDEAAAGPSGSASAAEDDSVDENALLLPLVECRICQEEDSVNNLETPCSCSGSLKYAHRKCVQHWCNEKGDIICEICHKSYEPGYTAPPPRLQPEETTIDIGGGWTISGMPLDLRDPRLLAIAEAERQFLEAEYDGYAASNANGAAFCRSVALIVRYRNLEILFTELFVKSYVCPPEMHLLEAPVVWHLTLMALLLLRHALSVTDADAEDDPSTFFSLFLLRAAGFLLPCYIMAWAISILQRRRQRQEAAALAATQVAFVLQSEQRRGLQFAIAPAPTINTHHAKAEGTTMSMGHSCSSSTYNEYRRKQFQSMSSRGDGGWNRNDASLICHCGEKFVLKTVGSENDGCNYFKWCIDWGIDESVSCEVLEANDERLLKSFENESDKKIIGVHKAVIGLHRWMKFLVGVVSVLCAMNIIIFAMLMGRA</sequence>
<dbReference type="InterPro" id="IPR011016">
    <property type="entry name" value="Znf_RING-CH"/>
</dbReference>
<organism evidence="7 8">
    <name type="scientific">Vigna mungo</name>
    <name type="common">Black gram</name>
    <name type="synonym">Phaseolus mungo</name>
    <dbReference type="NCBI Taxonomy" id="3915"/>
    <lineage>
        <taxon>Eukaryota</taxon>
        <taxon>Viridiplantae</taxon>
        <taxon>Streptophyta</taxon>
        <taxon>Embryophyta</taxon>
        <taxon>Tracheophyta</taxon>
        <taxon>Spermatophyta</taxon>
        <taxon>Magnoliopsida</taxon>
        <taxon>eudicotyledons</taxon>
        <taxon>Gunneridae</taxon>
        <taxon>Pentapetalae</taxon>
        <taxon>rosids</taxon>
        <taxon>fabids</taxon>
        <taxon>Fabales</taxon>
        <taxon>Fabaceae</taxon>
        <taxon>Papilionoideae</taxon>
        <taxon>50 kb inversion clade</taxon>
        <taxon>NPAAA clade</taxon>
        <taxon>indigoferoid/millettioid clade</taxon>
        <taxon>Phaseoleae</taxon>
        <taxon>Vigna</taxon>
    </lineage>
</organism>
<dbReference type="EMBL" id="CP144700">
    <property type="protein sequence ID" value="WVZ25932.1"/>
    <property type="molecule type" value="Genomic_DNA"/>
</dbReference>
<evidence type="ECO:0000256" key="3">
    <source>
        <dbReference type="ARBA" id="ARBA00022833"/>
    </source>
</evidence>
<keyword evidence="8" id="KW-1185">Reference proteome</keyword>
<dbReference type="Pfam" id="PF12428">
    <property type="entry name" value="DUF3675"/>
    <property type="match status" value="2"/>
</dbReference>
<evidence type="ECO:0000256" key="1">
    <source>
        <dbReference type="ARBA" id="ARBA00022723"/>
    </source>
</evidence>
<evidence type="ECO:0000313" key="7">
    <source>
        <dbReference type="EMBL" id="WVZ25932.1"/>
    </source>
</evidence>
<evidence type="ECO:0000256" key="2">
    <source>
        <dbReference type="ARBA" id="ARBA00022771"/>
    </source>
</evidence>
<gene>
    <name evidence="7" type="ORF">V8G54_004476</name>
</gene>
<name>A0AAQ3PDV9_VIGMU</name>
<keyword evidence="5" id="KW-0812">Transmembrane</keyword>
<feature type="compositionally biased region" description="Low complexity" evidence="4">
    <location>
        <begin position="38"/>
        <end position="50"/>
    </location>
</feature>
<dbReference type="CDD" id="cd16495">
    <property type="entry name" value="RING_CH-C4HC3_MARCH"/>
    <property type="match status" value="1"/>
</dbReference>
<feature type="region of interest" description="Disordered" evidence="4">
    <location>
        <begin position="24"/>
        <end position="54"/>
    </location>
</feature>
<dbReference type="PANTHER" id="PTHR23012:SF206">
    <property type="entry name" value="RING_FYVE_PHD ZINC FINGER PROTEIN"/>
    <property type="match status" value="1"/>
</dbReference>
<dbReference type="GO" id="GO:0016567">
    <property type="term" value="P:protein ubiquitination"/>
    <property type="evidence" value="ECO:0007669"/>
    <property type="project" value="TreeGrafter"/>
</dbReference>
<evidence type="ECO:0000313" key="8">
    <source>
        <dbReference type="Proteomes" id="UP001374535"/>
    </source>
</evidence>
<keyword evidence="2" id="KW-0863">Zinc-finger</keyword>
<feature type="transmembrane region" description="Helical" evidence="5">
    <location>
        <begin position="439"/>
        <end position="459"/>
    </location>
</feature>
<evidence type="ECO:0000259" key="6">
    <source>
        <dbReference type="PROSITE" id="PS51292"/>
    </source>
</evidence>
<keyword evidence="5" id="KW-0472">Membrane</keyword>